<protein>
    <submittedName>
        <fullName evidence="1">SusD/RagB family nutrient-binding outer membrane lipoprotein</fullName>
    </submittedName>
</protein>
<dbReference type="Proteomes" id="UP000515344">
    <property type="component" value="Chromosome"/>
</dbReference>
<dbReference type="RefSeq" id="WP_182802753.1">
    <property type="nucleotide sequence ID" value="NZ_CP060007.1"/>
</dbReference>
<dbReference type="AlphaFoldDB" id="A0A7G5XG88"/>
<dbReference type="InterPro" id="IPR011990">
    <property type="entry name" value="TPR-like_helical_dom_sf"/>
</dbReference>
<dbReference type="Pfam" id="PF12771">
    <property type="entry name" value="SusD-like_2"/>
    <property type="match status" value="1"/>
</dbReference>
<dbReference type="PROSITE" id="PS51257">
    <property type="entry name" value="PROKAR_LIPOPROTEIN"/>
    <property type="match status" value="1"/>
</dbReference>
<keyword evidence="2" id="KW-1185">Reference proteome</keyword>
<reference evidence="2" key="1">
    <citation type="submission" date="2020-08" db="EMBL/GenBank/DDBJ databases">
        <title>Lacibacter sp. S13-6-6 genome sequencing.</title>
        <authorList>
            <person name="Jin L."/>
        </authorList>
    </citation>
    <scope>NUCLEOTIDE SEQUENCE [LARGE SCALE GENOMIC DNA]</scope>
    <source>
        <strain evidence="2">S13-6-6</strain>
    </source>
</reference>
<dbReference type="KEGG" id="lacs:H4075_20920"/>
<organism evidence="1 2">
    <name type="scientific">Lacibacter sediminis</name>
    <dbReference type="NCBI Taxonomy" id="2760713"/>
    <lineage>
        <taxon>Bacteria</taxon>
        <taxon>Pseudomonadati</taxon>
        <taxon>Bacteroidota</taxon>
        <taxon>Chitinophagia</taxon>
        <taxon>Chitinophagales</taxon>
        <taxon>Chitinophagaceae</taxon>
        <taxon>Lacibacter</taxon>
    </lineage>
</organism>
<dbReference type="Gene3D" id="1.25.40.390">
    <property type="match status" value="1"/>
</dbReference>
<name>A0A7G5XG88_9BACT</name>
<dbReference type="EMBL" id="CP060007">
    <property type="protein sequence ID" value="QNA44491.1"/>
    <property type="molecule type" value="Genomic_DNA"/>
</dbReference>
<dbReference type="InterPro" id="IPR041662">
    <property type="entry name" value="SusD-like_2"/>
</dbReference>
<keyword evidence="1" id="KW-0449">Lipoprotein</keyword>
<accession>A0A7G5XG88</accession>
<dbReference type="SUPFAM" id="SSF48452">
    <property type="entry name" value="TPR-like"/>
    <property type="match status" value="1"/>
</dbReference>
<sequence length="471" mass="52396">MKKNFKLHKSIAAVLLMLIGFTGCKKYLDINNDPNRPTEPTINGILAATTQNTGLNVFRAANVSNYYVQYFASPNANSPTDIYDRVDFSTTWRLLYDNMADIYDLEQLAIKTGSTAHLGMAKVMMAINLSLTTNMWGNVPFSEALSGKNLSPKYDNAQELHTRCLTLLDEGIVELRKNPTITVTANADFLHAGNRTYWIRTAFSMKARLLNQLSKTPGYSATNVLAAVDSAYTAAAQEAKVSVFTLRNPWATLARNNAALVLDAWLSTNIIQSMNGVRYGYVDPRISRFTDTTRYGDYRGTRNGAGRVGTGTSRDECYLTTNGYYSADAAPLFVITLEEVKFIEAEAALRANNASRAYTAYIAGITAHMNKLGISSGNRDTYLARPEIGVGQGNLTLPILFREKYIVMFLSPEAWVDARRFNYAYTGFQLPLSSLLSEPIRRLDYPSTEQSLNSTNVPQVPALTQRLWWDL</sequence>
<evidence type="ECO:0000313" key="2">
    <source>
        <dbReference type="Proteomes" id="UP000515344"/>
    </source>
</evidence>
<gene>
    <name evidence="1" type="ORF">H4075_20920</name>
</gene>
<proteinExistence type="predicted"/>
<evidence type="ECO:0000313" key="1">
    <source>
        <dbReference type="EMBL" id="QNA44491.1"/>
    </source>
</evidence>